<dbReference type="OrthoDB" id="9791543at2"/>
<dbReference type="PANTHER" id="PTHR39206">
    <property type="entry name" value="SLL8004 PROTEIN"/>
    <property type="match status" value="1"/>
</dbReference>
<comment type="caution">
    <text evidence="4">The sequence shown here is derived from an EMBL/GenBank/DDBJ whole genome shotgun (WGS) entry which is preliminary data.</text>
</comment>
<dbReference type="RefSeq" id="WP_069832021.1">
    <property type="nucleotide sequence ID" value="NZ_MDJD01000054.1"/>
</dbReference>
<protein>
    <submittedName>
        <fullName evidence="4">Zeta toxin</fullName>
    </submittedName>
</protein>
<gene>
    <name evidence="4" type="ORF">A8C32_09290</name>
</gene>
<dbReference type="AlphaFoldDB" id="A0A1E5SJP5"/>
<dbReference type="EMBL" id="MDJD01000054">
    <property type="protein sequence ID" value="OEJ99345.1"/>
    <property type="molecule type" value="Genomic_DNA"/>
</dbReference>
<sequence>MKRLYIIAGPNGAGKTTASYTILPEIFDCNEFVNADEIARGLSPFNPDMVAFHAGRIMLNRINELLDDGKTFALETTLSTKSYVSFIKKAKANGYEIILLFLRLDSQELAIERVKIRVMEGGHNIPENVIRRRYENGLKNLFQRYIAIVDKWILVDNSEKSFNFIAEGANDERIIKDQELWNELIKKYYGS</sequence>
<dbReference type="GO" id="GO:0016301">
    <property type="term" value="F:kinase activity"/>
    <property type="evidence" value="ECO:0007669"/>
    <property type="project" value="InterPro"/>
</dbReference>
<evidence type="ECO:0000259" key="3">
    <source>
        <dbReference type="Pfam" id="PF06414"/>
    </source>
</evidence>
<dbReference type="SUPFAM" id="SSF52540">
    <property type="entry name" value="P-loop containing nucleoside triphosphate hydrolases"/>
    <property type="match status" value="1"/>
</dbReference>
<reference evidence="4 5" key="1">
    <citation type="submission" date="2016-05" db="EMBL/GenBank/DDBJ databases">
        <title>Draft Genome Sequence of Algibacter sp. Strain SK-16 Isolated from the Surface Water of Aburatsubo Inlet.</title>
        <authorList>
            <person name="Wong S.-K."/>
            <person name="Yoshizawa S."/>
            <person name="Nakajima Y."/>
            <person name="Ogura Y."/>
            <person name="Tetsuya H."/>
            <person name="Hamasaki K."/>
        </authorList>
    </citation>
    <scope>NUCLEOTIDE SEQUENCE [LARGE SCALE GENOMIC DNA]</scope>
    <source>
        <strain evidence="4 5">SK-16</strain>
    </source>
</reference>
<dbReference type="PANTHER" id="PTHR39206:SF1">
    <property type="entry name" value="SLL8004 PROTEIN"/>
    <property type="match status" value="1"/>
</dbReference>
<evidence type="ECO:0000256" key="1">
    <source>
        <dbReference type="ARBA" id="ARBA00022741"/>
    </source>
</evidence>
<dbReference type="InterPro" id="IPR010488">
    <property type="entry name" value="Zeta_toxin_domain"/>
</dbReference>
<dbReference type="InterPro" id="IPR027417">
    <property type="entry name" value="P-loop_NTPase"/>
</dbReference>
<evidence type="ECO:0000256" key="2">
    <source>
        <dbReference type="ARBA" id="ARBA00022840"/>
    </source>
</evidence>
<organism evidence="4 5">
    <name type="scientific">Flavivirga aquatica</name>
    <dbReference type="NCBI Taxonomy" id="1849968"/>
    <lineage>
        <taxon>Bacteria</taxon>
        <taxon>Pseudomonadati</taxon>
        <taxon>Bacteroidota</taxon>
        <taxon>Flavobacteriia</taxon>
        <taxon>Flavobacteriales</taxon>
        <taxon>Flavobacteriaceae</taxon>
        <taxon>Flavivirga</taxon>
    </lineage>
</organism>
<feature type="domain" description="Zeta toxin" evidence="3">
    <location>
        <begin position="3"/>
        <end position="143"/>
    </location>
</feature>
<dbReference type="GO" id="GO:0005524">
    <property type="term" value="F:ATP binding"/>
    <property type="evidence" value="ECO:0007669"/>
    <property type="project" value="UniProtKB-KW"/>
</dbReference>
<keyword evidence="2" id="KW-0067">ATP-binding</keyword>
<keyword evidence="1" id="KW-0547">Nucleotide-binding</keyword>
<evidence type="ECO:0000313" key="4">
    <source>
        <dbReference type="EMBL" id="OEJ99345.1"/>
    </source>
</evidence>
<proteinExistence type="predicted"/>
<name>A0A1E5SJP5_9FLAO</name>
<evidence type="ECO:0000313" key="5">
    <source>
        <dbReference type="Proteomes" id="UP000095713"/>
    </source>
</evidence>
<accession>A0A1E5SJP5</accession>
<keyword evidence="5" id="KW-1185">Reference proteome</keyword>
<dbReference type="Proteomes" id="UP000095713">
    <property type="component" value="Unassembled WGS sequence"/>
</dbReference>
<dbReference type="Pfam" id="PF06414">
    <property type="entry name" value="Zeta_toxin"/>
    <property type="match status" value="1"/>
</dbReference>
<dbReference type="STRING" id="1849968.A8C32_09290"/>
<dbReference type="Gene3D" id="3.40.50.300">
    <property type="entry name" value="P-loop containing nucleotide triphosphate hydrolases"/>
    <property type="match status" value="1"/>
</dbReference>